<dbReference type="HOGENOM" id="CLU_1627361_0_0_1"/>
<evidence type="ECO:0000313" key="3">
    <source>
        <dbReference type="Proteomes" id="UP000001194"/>
    </source>
</evidence>
<dbReference type="InParanoid" id="B0DGI7"/>
<dbReference type="EMBL" id="DS547109">
    <property type="protein sequence ID" value="EDR06276.1"/>
    <property type="molecule type" value="Genomic_DNA"/>
</dbReference>
<evidence type="ECO:0000256" key="1">
    <source>
        <dbReference type="SAM" id="Phobius"/>
    </source>
</evidence>
<dbReference type="KEGG" id="lbc:LACBIDRAFT_328946"/>
<gene>
    <name evidence="2" type="ORF">LACBIDRAFT_328946</name>
</gene>
<reference evidence="2 3" key="1">
    <citation type="journal article" date="2008" name="Nature">
        <title>The genome of Laccaria bicolor provides insights into mycorrhizal symbiosis.</title>
        <authorList>
            <person name="Martin F."/>
            <person name="Aerts A."/>
            <person name="Ahren D."/>
            <person name="Brun A."/>
            <person name="Danchin E.G.J."/>
            <person name="Duchaussoy F."/>
            <person name="Gibon J."/>
            <person name="Kohler A."/>
            <person name="Lindquist E."/>
            <person name="Pereda V."/>
            <person name="Salamov A."/>
            <person name="Shapiro H.J."/>
            <person name="Wuyts J."/>
            <person name="Blaudez D."/>
            <person name="Buee M."/>
            <person name="Brokstein P."/>
            <person name="Canbaeck B."/>
            <person name="Cohen D."/>
            <person name="Courty P.E."/>
            <person name="Coutinho P.M."/>
            <person name="Delaruelle C."/>
            <person name="Detter J.C."/>
            <person name="Deveau A."/>
            <person name="DiFazio S."/>
            <person name="Duplessis S."/>
            <person name="Fraissinet-Tachet L."/>
            <person name="Lucic E."/>
            <person name="Frey-Klett P."/>
            <person name="Fourrey C."/>
            <person name="Feussner I."/>
            <person name="Gay G."/>
            <person name="Grimwood J."/>
            <person name="Hoegger P.J."/>
            <person name="Jain P."/>
            <person name="Kilaru S."/>
            <person name="Labbe J."/>
            <person name="Lin Y.C."/>
            <person name="Legue V."/>
            <person name="Le Tacon F."/>
            <person name="Marmeisse R."/>
            <person name="Melayah D."/>
            <person name="Montanini B."/>
            <person name="Muratet M."/>
            <person name="Nehls U."/>
            <person name="Niculita-Hirzel H."/>
            <person name="Oudot-Le Secq M.P."/>
            <person name="Peter M."/>
            <person name="Quesneville H."/>
            <person name="Rajashekar B."/>
            <person name="Reich M."/>
            <person name="Rouhier N."/>
            <person name="Schmutz J."/>
            <person name="Yin T."/>
            <person name="Chalot M."/>
            <person name="Henrissat B."/>
            <person name="Kuees U."/>
            <person name="Lucas S."/>
            <person name="Van de Peer Y."/>
            <person name="Podila G.K."/>
            <person name="Polle A."/>
            <person name="Pukkila P.J."/>
            <person name="Richardson P.M."/>
            <person name="Rouze P."/>
            <person name="Sanders I.R."/>
            <person name="Stajich J.E."/>
            <person name="Tunlid A."/>
            <person name="Tuskan G."/>
            <person name="Grigoriev I.V."/>
        </authorList>
    </citation>
    <scope>NUCLEOTIDE SEQUENCE [LARGE SCALE GENOMIC DNA]</scope>
    <source>
        <strain evidence="3">S238N-H82 / ATCC MYA-4686</strain>
    </source>
</reference>
<organism evidence="3">
    <name type="scientific">Laccaria bicolor (strain S238N-H82 / ATCC MYA-4686)</name>
    <name type="common">Bicoloured deceiver</name>
    <name type="synonym">Laccaria laccata var. bicolor</name>
    <dbReference type="NCBI Taxonomy" id="486041"/>
    <lineage>
        <taxon>Eukaryota</taxon>
        <taxon>Fungi</taxon>
        <taxon>Dikarya</taxon>
        <taxon>Basidiomycota</taxon>
        <taxon>Agaricomycotina</taxon>
        <taxon>Agaricomycetes</taxon>
        <taxon>Agaricomycetidae</taxon>
        <taxon>Agaricales</taxon>
        <taxon>Agaricineae</taxon>
        <taxon>Hydnangiaceae</taxon>
        <taxon>Laccaria</taxon>
    </lineage>
</organism>
<sequence>MILTWPDRNFIAYEYGHSSLPAPIQAEARWSQEISRGSSLTVEPPAGYEPFFWIEVQNRIQRLPKALNWDHICADAENPCTFEEVDLRVLKRPAHVIFLVLRSLLETLSWMFFLTQIVGTVLTDHRGWKVFYGLWAAFAGLFAMSLHNVTFARDCRHYTFRTP</sequence>
<accession>B0DGI7</accession>
<name>B0DGI7_LACBS</name>
<keyword evidence="1" id="KW-1133">Transmembrane helix</keyword>
<dbReference type="GeneID" id="6078613"/>
<dbReference type="RefSeq" id="XP_001883137.1">
    <property type="nucleotide sequence ID" value="XM_001883102.1"/>
</dbReference>
<keyword evidence="1" id="KW-0472">Membrane</keyword>
<evidence type="ECO:0000313" key="2">
    <source>
        <dbReference type="EMBL" id="EDR06276.1"/>
    </source>
</evidence>
<keyword evidence="3" id="KW-1185">Reference proteome</keyword>
<proteinExistence type="predicted"/>
<protein>
    <submittedName>
        <fullName evidence="2">Predicted protein</fullName>
    </submittedName>
</protein>
<keyword evidence="1" id="KW-0812">Transmembrane</keyword>
<dbReference type="Proteomes" id="UP000001194">
    <property type="component" value="Unassembled WGS sequence"/>
</dbReference>
<dbReference type="AlphaFoldDB" id="B0DGI7"/>
<feature type="transmembrane region" description="Helical" evidence="1">
    <location>
        <begin position="96"/>
        <end position="118"/>
    </location>
</feature>
<feature type="transmembrane region" description="Helical" evidence="1">
    <location>
        <begin position="130"/>
        <end position="151"/>
    </location>
</feature>